<dbReference type="SMART" id="SM00448">
    <property type="entry name" value="REC"/>
    <property type="match status" value="1"/>
</dbReference>
<accession>F5SWD2</accession>
<gene>
    <name evidence="10" type="ORF">MAMP_02373</name>
</gene>
<dbReference type="Pfam" id="PF01590">
    <property type="entry name" value="GAF"/>
    <property type="match status" value="1"/>
</dbReference>
<dbReference type="Pfam" id="PF00512">
    <property type="entry name" value="HisKA"/>
    <property type="match status" value="1"/>
</dbReference>
<dbReference type="EMBL" id="AFIG01000001">
    <property type="protein sequence ID" value="EGL55379.1"/>
    <property type="molecule type" value="Genomic_DNA"/>
</dbReference>
<dbReference type="SMART" id="SM00388">
    <property type="entry name" value="HisKA"/>
    <property type="match status" value="1"/>
</dbReference>
<dbReference type="InterPro" id="IPR001789">
    <property type="entry name" value="Sig_transdc_resp-reg_receiver"/>
</dbReference>
<evidence type="ECO:0000256" key="1">
    <source>
        <dbReference type="ARBA" id="ARBA00000085"/>
    </source>
</evidence>
<dbReference type="GO" id="GO:0009927">
    <property type="term" value="F:histidine phosphotransfer kinase activity"/>
    <property type="evidence" value="ECO:0007669"/>
    <property type="project" value="TreeGrafter"/>
</dbReference>
<dbReference type="InterPro" id="IPR005467">
    <property type="entry name" value="His_kinase_dom"/>
</dbReference>
<keyword evidence="11" id="KW-1185">Reference proteome</keyword>
<dbReference type="OrthoDB" id="9792854at2"/>
<dbReference type="InterPro" id="IPR004358">
    <property type="entry name" value="Sig_transdc_His_kin-like_C"/>
</dbReference>
<dbReference type="InterPro" id="IPR029016">
    <property type="entry name" value="GAF-like_dom_sf"/>
</dbReference>
<dbReference type="Gene3D" id="3.30.450.40">
    <property type="match status" value="1"/>
</dbReference>
<dbReference type="PANTHER" id="PTHR43047:SF72">
    <property type="entry name" value="OSMOSENSING HISTIDINE PROTEIN KINASE SLN1"/>
    <property type="match status" value="1"/>
</dbReference>
<dbReference type="Pfam" id="PF02518">
    <property type="entry name" value="HATPase_c"/>
    <property type="match status" value="1"/>
</dbReference>
<evidence type="ECO:0000313" key="11">
    <source>
        <dbReference type="Proteomes" id="UP000003544"/>
    </source>
</evidence>
<dbReference type="SUPFAM" id="SSF55874">
    <property type="entry name" value="ATPase domain of HSP90 chaperone/DNA topoisomerase II/histidine kinase"/>
    <property type="match status" value="1"/>
</dbReference>
<evidence type="ECO:0000256" key="5">
    <source>
        <dbReference type="ARBA" id="ARBA00022777"/>
    </source>
</evidence>
<evidence type="ECO:0000256" key="7">
    <source>
        <dbReference type="PROSITE-ProRule" id="PRU00169"/>
    </source>
</evidence>
<dbReference type="SUPFAM" id="SSF47384">
    <property type="entry name" value="Homodimeric domain of signal transducing histidine kinase"/>
    <property type="match status" value="1"/>
</dbReference>
<evidence type="ECO:0000256" key="6">
    <source>
        <dbReference type="ARBA" id="ARBA00023012"/>
    </source>
</evidence>
<dbReference type="InterPro" id="IPR003018">
    <property type="entry name" value="GAF"/>
</dbReference>
<sequence>MEAPKIPGDERERLDALFSLELLDSEPEAVFDNLTRLVADVFDIPIVAISLIDESRQWFKSIQGLDVCETGRDISFCGHAIYHKTPLVVENTDADERFRDNPLVTGPPHIVFYAGVPLRYRFNNHQYLLGTLCIIDHKVRTLSEQELKRLQMFAYQVESLIELRLSSQRLEQASKAKSAFMANMTHELRSPIAGVIGMLDILTHSELTATQQRHIELASKSADLLLNIINDILDFSKLEAKKVHIRDDIFNLTKLFEDVFETFSLRSTKTDKNYHLSLDWNKDLVVEGDATRLEQILRNLLSNADKFTQHGHIQVMASLVEQSDNDMTLSCQVIDSGIGINANQINRLFEPFEQIDNSSSKSFGGTGLGLVISKKLCELMGGNITVKSEPGKGSCFCFTIKLKRLKETASTLTKTEVHQQASFTESELDGAHVLIVDDDITNRSVLEFFLTRLNVQFTSAENGVQASQLLTQLDAYNPVQLILMDCQMPVMDGYTTSKQIREGKLGKHCQDIPIIALTANAMKGDDEKCLRAGMTDYMTKPIKLDQLLEKMVYWSTRKHPH</sequence>
<evidence type="ECO:0000259" key="8">
    <source>
        <dbReference type="PROSITE" id="PS50109"/>
    </source>
</evidence>
<dbReference type="InterPro" id="IPR036890">
    <property type="entry name" value="HATPase_C_sf"/>
</dbReference>
<dbReference type="Pfam" id="PF00072">
    <property type="entry name" value="Response_reg"/>
    <property type="match status" value="1"/>
</dbReference>
<dbReference type="PROSITE" id="PS50109">
    <property type="entry name" value="HIS_KIN"/>
    <property type="match status" value="1"/>
</dbReference>
<evidence type="ECO:0000313" key="10">
    <source>
        <dbReference type="EMBL" id="EGL55379.1"/>
    </source>
</evidence>
<evidence type="ECO:0000259" key="9">
    <source>
        <dbReference type="PROSITE" id="PS50110"/>
    </source>
</evidence>
<comment type="caution">
    <text evidence="10">The sequence shown here is derived from an EMBL/GenBank/DDBJ whole genome shotgun (WGS) entry which is preliminary data.</text>
</comment>
<keyword evidence="4" id="KW-0808">Transferase</keyword>
<dbReference type="PANTHER" id="PTHR43047">
    <property type="entry name" value="TWO-COMPONENT HISTIDINE PROTEIN KINASE"/>
    <property type="match status" value="1"/>
</dbReference>
<keyword evidence="6" id="KW-0902">Two-component regulatory system</keyword>
<dbReference type="CDD" id="cd16922">
    <property type="entry name" value="HATPase_EvgS-ArcB-TorS-like"/>
    <property type="match status" value="1"/>
</dbReference>
<evidence type="ECO:0000256" key="2">
    <source>
        <dbReference type="ARBA" id="ARBA00012438"/>
    </source>
</evidence>
<dbReference type="InterPro" id="IPR003661">
    <property type="entry name" value="HisK_dim/P_dom"/>
</dbReference>
<dbReference type="STRING" id="1026882.MAMP_02373"/>
<dbReference type="PROSITE" id="PS50110">
    <property type="entry name" value="RESPONSE_REGULATORY"/>
    <property type="match status" value="1"/>
</dbReference>
<dbReference type="SUPFAM" id="SSF52172">
    <property type="entry name" value="CheY-like"/>
    <property type="match status" value="1"/>
</dbReference>
<dbReference type="CDD" id="cd17546">
    <property type="entry name" value="REC_hyHK_CKI1_RcsC-like"/>
    <property type="match status" value="1"/>
</dbReference>
<dbReference type="eggNOG" id="COG2205">
    <property type="taxonomic scope" value="Bacteria"/>
</dbReference>
<dbReference type="Gene3D" id="1.10.287.130">
    <property type="match status" value="1"/>
</dbReference>
<dbReference type="InterPro" id="IPR036097">
    <property type="entry name" value="HisK_dim/P_sf"/>
</dbReference>
<dbReference type="EC" id="2.7.13.3" evidence="2"/>
<dbReference type="AlphaFoldDB" id="F5SWD2"/>
<dbReference type="PRINTS" id="PR00344">
    <property type="entry name" value="BCTRLSENSOR"/>
</dbReference>
<dbReference type="SUPFAM" id="SSF55781">
    <property type="entry name" value="GAF domain-like"/>
    <property type="match status" value="1"/>
</dbReference>
<reference evidence="10 11" key="1">
    <citation type="journal article" date="2011" name="J. Bacteriol.">
        <title>Draft genome sequence of Methylophaga aminisulfidivorans MP T.</title>
        <authorList>
            <person name="Han G.H."/>
            <person name="Kim W."/>
            <person name="Chun J."/>
            <person name="Kim S.W."/>
        </authorList>
    </citation>
    <scope>NUCLEOTIDE SEQUENCE [LARGE SCALE GENOMIC DNA]</scope>
    <source>
        <strain evidence="11">MP(T)</strain>
    </source>
</reference>
<dbReference type="InterPro" id="IPR011006">
    <property type="entry name" value="CheY-like_superfamily"/>
</dbReference>
<dbReference type="Proteomes" id="UP000003544">
    <property type="component" value="Unassembled WGS sequence"/>
</dbReference>
<dbReference type="Gene3D" id="3.30.565.10">
    <property type="entry name" value="Histidine kinase-like ATPase, C-terminal domain"/>
    <property type="match status" value="1"/>
</dbReference>
<feature type="modified residue" description="4-aspartylphosphate" evidence="7">
    <location>
        <position position="485"/>
    </location>
</feature>
<keyword evidence="5 10" id="KW-0418">Kinase</keyword>
<feature type="domain" description="Histidine kinase" evidence="8">
    <location>
        <begin position="183"/>
        <end position="404"/>
    </location>
</feature>
<dbReference type="GO" id="GO:0005886">
    <property type="term" value="C:plasma membrane"/>
    <property type="evidence" value="ECO:0007669"/>
    <property type="project" value="TreeGrafter"/>
</dbReference>
<evidence type="ECO:0000256" key="4">
    <source>
        <dbReference type="ARBA" id="ARBA00022679"/>
    </source>
</evidence>
<dbReference type="GO" id="GO:0000155">
    <property type="term" value="F:phosphorelay sensor kinase activity"/>
    <property type="evidence" value="ECO:0007669"/>
    <property type="project" value="InterPro"/>
</dbReference>
<dbReference type="RefSeq" id="WP_007145265.1">
    <property type="nucleotide sequence ID" value="NZ_AFIG01000001.1"/>
</dbReference>
<proteinExistence type="predicted"/>
<dbReference type="Gene3D" id="3.40.50.2300">
    <property type="match status" value="1"/>
</dbReference>
<protein>
    <recommendedName>
        <fullName evidence="2">histidine kinase</fullName>
        <ecNumber evidence="2">2.7.13.3</ecNumber>
    </recommendedName>
</protein>
<dbReference type="FunFam" id="3.30.565.10:FF:000010">
    <property type="entry name" value="Sensor histidine kinase RcsC"/>
    <property type="match status" value="1"/>
</dbReference>
<organism evidence="10 11">
    <name type="scientific">Methylophaga aminisulfidivorans MP</name>
    <dbReference type="NCBI Taxonomy" id="1026882"/>
    <lineage>
        <taxon>Bacteria</taxon>
        <taxon>Pseudomonadati</taxon>
        <taxon>Pseudomonadota</taxon>
        <taxon>Gammaproteobacteria</taxon>
        <taxon>Thiotrichales</taxon>
        <taxon>Piscirickettsiaceae</taxon>
        <taxon>Methylophaga</taxon>
    </lineage>
</organism>
<keyword evidence="3 7" id="KW-0597">Phosphoprotein</keyword>
<evidence type="ECO:0000256" key="3">
    <source>
        <dbReference type="ARBA" id="ARBA00022553"/>
    </source>
</evidence>
<dbReference type="SMART" id="SM00065">
    <property type="entry name" value="GAF"/>
    <property type="match status" value="1"/>
</dbReference>
<name>F5SWD2_9GAMM</name>
<dbReference type="SMART" id="SM00387">
    <property type="entry name" value="HATPase_c"/>
    <property type="match status" value="1"/>
</dbReference>
<feature type="domain" description="Response regulatory" evidence="9">
    <location>
        <begin position="432"/>
        <end position="555"/>
    </location>
</feature>
<dbReference type="InterPro" id="IPR003594">
    <property type="entry name" value="HATPase_dom"/>
</dbReference>
<comment type="catalytic activity">
    <reaction evidence="1">
        <text>ATP + protein L-histidine = ADP + protein N-phospho-L-histidine.</text>
        <dbReference type="EC" id="2.7.13.3"/>
    </reaction>
</comment>
<dbReference type="CDD" id="cd00082">
    <property type="entry name" value="HisKA"/>
    <property type="match status" value="1"/>
</dbReference>